<evidence type="ECO:0000256" key="1">
    <source>
        <dbReference type="ARBA" id="ARBA00008791"/>
    </source>
</evidence>
<evidence type="ECO:0000256" key="2">
    <source>
        <dbReference type="ARBA" id="ARBA00022741"/>
    </source>
</evidence>
<feature type="domain" description="UspA" evidence="4">
    <location>
        <begin position="17"/>
        <end position="154"/>
    </location>
</feature>
<evidence type="ECO:0000313" key="5">
    <source>
        <dbReference type="EMBL" id="APA98723.1"/>
    </source>
</evidence>
<comment type="similarity">
    <text evidence="1">Belongs to the universal stress protein A family.</text>
</comment>
<organism evidence="5 6">
    <name type="scientific">Nocardia seriolae</name>
    <dbReference type="NCBI Taxonomy" id="37332"/>
    <lineage>
        <taxon>Bacteria</taxon>
        <taxon>Bacillati</taxon>
        <taxon>Actinomycetota</taxon>
        <taxon>Actinomycetes</taxon>
        <taxon>Mycobacteriales</taxon>
        <taxon>Nocardiaceae</taxon>
        <taxon>Nocardia</taxon>
    </lineage>
</organism>
<dbReference type="Proteomes" id="UP000180166">
    <property type="component" value="Chromosome"/>
</dbReference>
<gene>
    <name evidence="5" type="ORF">NS506_04677</name>
</gene>
<dbReference type="InterPro" id="IPR006015">
    <property type="entry name" value="Universal_stress_UspA"/>
</dbReference>
<evidence type="ECO:0000256" key="3">
    <source>
        <dbReference type="ARBA" id="ARBA00022840"/>
    </source>
</evidence>
<dbReference type="PRINTS" id="PR01438">
    <property type="entry name" value="UNVRSLSTRESS"/>
</dbReference>
<dbReference type="AlphaFoldDB" id="A0ABC8AX69"/>
<sequence length="320" mass="33361">MAHPEFDDPHRLASAAVVVGVDTSDGAARALHWAANYAADRGRSLHIIHGLDLVAISRGVGVYAVATPPLVDAVKAAGAALVTRARVAATEYEPHLRITASMSNDNATQALIEHSDTAFAVVIGATGTAGTLSHLGSTLFAVTSHARGPVIVVRPDPDAGNAVRGSGPVVVGVDGSRVSEAALAAAFAEASERRVGLVAMHAWSDWDTRRFAGENIPAPAADLEAVEEAILAERLAGWREKYPDVEVSREVYLSGPADRLQELSRTAQLVVVGNRGRGGFAGMLLGSTAHALIQHAHCPVMVVHADEAPGTRAVETLSER</sequence>
<dbReference type="PANTHER" id="PTHR46268:SF27">
    <property type="entry name" value="UNIVERSAL STRESS PROTEIN RV2623"/>
    <property type="match status" value="1"/>
</dbReference>
<protein>
    <submittedName>
        <fullName evidence="5">Universal stress protein</fullName>
    </submittedName>
</protein>
<reference evidence="5 6" key="1">
    <citation type="submission" date="2016-10" db="EMBL/GenBank/DDBJ databases">
        <title>Genome sequence of Nocardia seriolae strain EM150506, isolated from Anguila japonica.</title>
        <authorList>
            <person name="Han H.-J."/>
        </authorList>
    </citation>
    <scope>NUCLEOTIDE SEQUENCE [LARGE SCALE GENOMIC DNA]</scope>
    <source>
        <strain evidence="5 6">EM150506</strain>
    </source>
</reference>
<proteinExistence type="inferred from homology"/>
<evidence type="ECO:0000259" key="4">
    <source>
        <dbReference type="Pfam" id="PF00582"/>
    </source>
</evidence>
<name>A0ABC8AX69_9NOCA</name>
<accession>A0ABC8AX69</accession>
<evidence type="ECO:0000313" key="6">
    <source>
        <dbReference type="Proteomes" id="UP000180166"/>
    </source>
</evidence>
<dbReference type="CDD" id="cd00293">
    <property type="entry name" value="USP-like"/>
    <property type="match status" value="1"/>
</dbReference>
<dbReference type="GO" id="GO:0005524">
    <property type="term" value="F:ATP binding"/>
    <property type="evidence" value="ECO:0007669"/>
    <property type="project" value="UniProtKB-KW"/>
</dbReference>
<dbReference type="InterPro" id="IPR006016">
    <property type="entry name" value="UspA"/>
</dbReference>
<dbReference type="Gene3D" id="3.40.50.620">
    <property type="entry name" value="HUPs"/>
    <property type="match status" value="2"/>
</dbReference>
<dbReference type="EMBL" id="CP017839">
    <property type="protein sequence ID" value="APA98723.1"/>
    <property type="molecule type" value="Genomic_DNA"/>
</dbReference>
<dbReference type="SUPFAM" id="SSF52402">
    <property type="entry name" value="Adenine nucleotide alpha hydrolases-like"/>
    <property type="match status" value="2"/>
</dbReference>
<keyword evidence="2" id="KW-0547">Nucleotide-binding</keyword>
<dbReference type="InterPro" id="IPR014729">
    <property type="entry name" value="Rossmann-like_a/b/a_fold"/>
</dbReference>
<dbReference type="KEGG" id="nsr:NS506_04677"/>
<dbReference type="RefSeq" id="WP_071344168.1">
    <property type="nucleotide sequence ID" value="NZ_CP017839.1"/>
</dbReference>
<keyword evidence="3" id="KW-0067">ATP-binding</keyword>
<feature type="domain" description="UspA" evidence="4">
    <location>
        <begin position="168"/>
        <end position="304"/>
    </location>
</feature>
<dbReference type="Pfam" id="PF00582">
    <property type="entry name" value="Usp"/>
    <property type="match status" value="2"/>
</dbReference>
<dbReference type="PANTHER" id="PTHR46268">
    <property type="entry name" value="STRESS RESPONSE PROTEIN NHAX"/>
    <property type="match status" value="1"/>
</dbReference>